<reference evidence="2 3" key="1">
    <citation type="journal article" date="2023" name="Sci. Data">
        <title>Genome assembly of the Korean intertidal mud-creeper Batillaria attramentaria.</title>
        <authorList>
            <person name="Patra A.K."/>
            <person name="Ho P.T."/>
            <person name="Jun S."/>
            <person name="Lee S.J."/>
            <person name="Kim Y."/>
            <person name="Won Y.J."/>
        </authorList>
    </citation>
    <scope>NUCLEOTIDE SEQUENCE [LARGE SCALE GENOMIC DNA]</scope>
    <source>
        <strain evidence="2">Wonlab-2016</strain>
    </source>
</reference>
<keyword evidence="3" id="KW-1185">Reference proteome</keyword>
<name>A0ABD0J7N0_9CAEN</name>
<dbReference type="Proteomes" id="UP001519460">
    <property type="component" value="Unassembled WGS sequence"/>
</dbReference>
<proteinExistence type="predicted"/>
<protein>
    <submittedName>
        <fullName evidence="2">Uncharacterized protein</fullName>
    </submittedName>
</protein>
<evidence type="ECO:0000313" key="3">
    <source>
        <dbReference type="Proteomes" id="UP001519460"/>
    </source>
</evidence>
<dbReference type="EMBL" id="JACVVK020000603">
    <property type="protein sequence ID" value="KAK7463269.1"/>
    <property type="molecule type" value="Genomic_DNA"/>
</dbReference>
<evidence type="ECO:0000313" key="2">
    <source>
        <dbReference type="EMBL" id="KAK7463269.1"/>
    </source>
</evidence>
<feature type="region of interest" description="Disordered" evidence="1">
    <location>
        <begin position="1"/>
        <end position="49"/>
    </location>
</feature>
<sequence>MAGTWTGQGTERDKGTRGTRSLLSDCHAHGTSSRRGLRGRITQGTGPRDSLLPAVFVFLFGDEFLRLGRQMCVGGSERIAGLVGLGKEE</sequence>
<comment type="caution">
    <text evidence="2">The sequence shown here is derived from an EMBL/GenBank/DDBJ whole genome shotgun (WGS) entry which is preliminary data.</text>
</comment>
<accession>A0ABD0J7N0</accession>
<dbReference type="AlphaFoldDB" id="A0ABD0J7N0"/>
<evidence type="ECO:0000256" key="1">
    <source>
        <dbReference type="SAM" id="MobiDB-lite"/>
    </source>
</evidence>
<organism evidence="2 3">
    <name type="scientific">Batillaria attramentaria</name>
    <dbReference type="NCBI Taxonomy" id="370345"/>
    <lineage>
        <taxon>Eukaryota</taxon>
        <taxon>Metazoa</taxon>
        <taxon>Spiralia</taxon>
        <taxon>Lophotrochozoa</taxon>
        <taxon>Mollusca</taxon>
        <taxon>Gastropoda</taxon>
        <taxon>Caenogastropoda</taxon>
        <taxon>Sorbeoconcha</taxon>
        <taxon>Cerithioidea</taxon>
        <taxon>Batillariidae</taxon>
        <taxon>Batillaria</taxon>
    </lineage>
</organism>
<gene>
    <name evidence="2" type="ORF">BaRGS_00038174</name>
</gene>